<protein>
    <submittedName>
        <fullName evidence="3">Outer membrane autotransporter barrel domain-containing protein</fullName>
    </submittedName>
</protein>
<dbReference type="Proteomes" id="UP000198481">
    <property type="component" value="Chromosome I"/>
</dbReference>
<dbReference type="InterPro" id="IPR004899">
    <property type="entry name" value="Pertactin_central"/>
</dbReference>
<dbReference type="PANTHER" id="PTHR35037:SF7">
    <property type="entry name" value="AUTOTRANSPORTER"/>
    <property type="match status" value="1"/>
</dbReference>
<gene>
    <name evidence="3" type="ORF">SAMN05216222_5613</name>
</gene>
<feature type="domain" description="Autotransporter" evidence="2">
    <location>
        <begin position="544"/>
        <end position="814"/>
    </location>
</feature>
<dbReference type="AlphaFoldDB" id="A0A1H2BYL1"/>
<dbReference type="InterPro" id="IPR012332">
    <property type="entry name" value="Autotransporter_pectin_lyase_C"/>
</dbReference>
<dbReference type="Gene3D" id="2.40.128.130">
    <property type="entry name" value="Autotransporter beta-domain"/>
    <property type="match status" value="1"/>
</dbReference>
<dbReference type="InterPro" id="IPR036709">
    <property type="entry name" value="Autotransporte_beta_dom_sf"/>
</dbReference>
<evidence type="ECO:0000259" key="2">
    <source>
        <dbReference type="PROSITE" id="PS51208"/>
    </source>
</evidence>
<evidence type="ECO:0000313" key="4">
    <source>
        <dbReference type="Proteomes" id="UP000198481"/>
    </source>
</evidence>
<dbReference type="CDD" id="cd01343">
    <property type="entry name" value="PL1_Passenger_AT"/>
    <property type="match status" value="1"/>
</dbReference>
<dbReference type="InterPro" id="IPR005546">
    <property type="entry name" value="Autotransporte_beta"/>
</dbReference>
<organism evidence="3 4">
    <name type="scientific">Pseudomonas prosekii</name>
    <dbReference type="NCBI Taxonomy" id="1148509"/>
    <lineage>
        <taxon>Bacteria</taxon>
        <taxon>Pseudomonadati</taxon>
        <taxon>Pseudomonadota</taxon>
        <taxon>Gammaproteobacteria</taxon>
        <taxon>Pseudomonadales</taxon>
        <taxon>Pseudomonadaceae</taxon>
        <taxon>Pseudomonas</taxon>
    </lineage>
</organism>
<sequence length="814" mass="84322">MNNEIKNPSRFYKPVSMASCLSLLILTTGNVCARSLDPGETETVTPGSAPEAWYIPPAAVLNLNGADALEIEVGRGTLNAQSATTAQIDAFSGATVNLTDSTVVNTTTNAALSLLDSRATITTSSLNSQGYALTLARDLRPVSIGSSATITNSTLTGELGGGAVTSFSSLNLIGSRLEGTGILANGLELAGGHANVSAASQIVGSIHGVEFQEDSMFAPTELTAQSHLTLDNSSVQGRTGAAISVDFATPAGQAVLIDVLNGSSLIGGNGHLLEVVDGAAARLQVDNSKLAGDIDVAAGGSASVQLRNSANLVGNLINVDSVTVDSKSLLTGNVQGTGAGVIALDQGAVFQGAVSGVSDMSVNRGAQWNMVGSNALTSLNMDAGSVRFGSSEAFNRLDVARLSGNGQFLMDTDLATGQTDFLNVTESATGSHQLLVAATGSEPVTGAPVMIGNIAAGDAVFTLQNGQVDVGAYAYKLMREGEGLFLQPDKETPSTGTQSALAIAGTAPTVIYAEMTTLNTRLGDRRMTGNQPTAQSFDALDADGKKSSYGLWMRTYGNSYNVKNSYGDGYKQNQTGVSIGVDAPLPIGDGQWLIGAFGGYSKTDLNLKRGSAGSIDSVYLGSYLTWFDQQTGYYVDTVAKINRFNNDVKVSMSDGTQTKADFDNIGVSASVEVGKHIVFNRGYFIEPSVQVGAAIVEGKDYALDNGLEITNDETRSLLGNVGLAVGREIVLDDGSKLQPRLRAAVTHEFINNNRISANGSDFKNDLSSTNVALTGGLNYAPAAGNWQIYAEVGTSRGTTVDQEIGGNLGVSFNF</sequence>
<proteinExistence type="predicted"/>
<accession>A0A1H2BYL1</accession>
<dbReference type="Pfam" id="PF03797">
    <property type="entry name" value="Autotransporter"/>
    <property type="match status" value="1"/>
</dbReference>
<dbReference type="PROSITE" id="PS51208">
    <property type="entry name" value="AUTOTRANSPORTER"/>
    <property type="match status" value="1"/>
</dbReference>
<feature type="signal peptide" evidence="1">
    <location>
        <begin position="1"/>
        <end position="33"/>
    </location>
</feature>
<dbReference type="RefSeq" id="WP_092281334.1">
    <property type="nucleotide sequence ID" value="NZ_LT629762.1"/>
</dbReference>
<dbReference type="NCBIfam" id="TIGR01414">
    <property type="entry name" value="autotrans_barl"/>
    <property type="match status" value="1"/>
</dbReference>
<reference evidence="3 4" key="1">
    <citation type="submission" date="2016-10" db="EMBL/GenBank/DDBJ databases">
        <authorList>
            <person name="de Groot N.N."/>
        </authorList>
    </citation>
    <scope>NUCLEOTIDE SEQUENCE [LARGE SCALE GENOMIC DNA]</scope>
    <source>
        <strain evidence="3 4">LMG 26867</strain>
    </source>
</reference>
<dbReference type="STRING" id="1148509.SAMN05216222_5613"/>
<dbReference type="Pfam" id="PF03212">
    <property type="entry name" value="Pertactin"/>
    <property type="match status" value="1"/>
</dbReference>
<dbReference type="InterPro" id="IPR006315">
    <property type="entry name" value="OM_autotransptr_brl_dom"/>
</dbReference>
<keyword evidence="1" id="KW-0732">Signal</keyword>
<dbReference type="SUPFAM" id="SSF103515">
    <property type="entry name" value="Autotransporter"/>
    <property type="match status" value="1"/>
</dbReference>
<dbReference type="SUPFAM" id="SSF51126">
    <property type="entry name" value="Pectin lyase-like"/>
    <property type="match status" value="1"/>
</dbReference>
<dbReference type="PANTHER" id="PTHR35037">
    <property type="entry name" value="C-TERMINAL REGION OF AIDA-LIKE PROTEIN"/>
    <property type="match status" value="1"/>
</dbReference>
<dbReference type="GO" id="GO:0019867">
    <property type="term" value="C:outer membrane"/>
    <property type="evidence" value="ECO:0007669"/>
    <property type="project" value="InterPro"/>
</dbReference>
<dbReference type="InterPro" id="IPR011050">
    <property type="entry name" value="Pectin_lyase_fold/virulence"/>
</dbReference>
<feature type="chain" id="PRO_5009270583" evidence="1">
    <location>
        <begin position="34"/>
        <end position="814"/>
    </location>
</feature>
<name>A0A1H2BYL1_9PSED</name>
<dbReference type="Gene3D" id="2.160.20.20">
    <property type="match status" value="1"/>
</dbReference>
<dbReference type="EMBL" id="LT629762">
    <property type="protein sequence ID" value="SDT63243.1"/>
    <property type="molecule type" value="Genomic_DNA"/>
</dbReference>
<dbReference type="InterPro" id="IPR051551">
    <property type="entry name" value="Autotransporter_adhesion"/>
</dbReference>
<evidence type="ECO:0000256" key="1">
    <source>
        <dbReference type="SAM" id="SignalP"/>
    </source>
</evidence>
<evidence type="ECO:0000313" key="3">
    <source>
        <dbReference type="EMBL" id="SDT63243.1"/>
    </source>
</evidence>
<dbReference type="SMART" id="SM00869">
    <property type="entry name" value="Autotransporter"/>
    <property type="match status" value="1"/>
</dbReference>